<sequence>MNLNYWIFFLPMFFLIKASNSVDQELVTARFEQIQTDDYVRDFIFPIEQSCFDPDDDFTQPPIFDVAAGIRSNERTSHYASPIIADVTGDGTPEILVASSDNVIFTSNGYLSLTTKNIIVYKYDGTSVNQIGVIETPQFNLEGLTPFVVGKINADDLYPTIFVATSQNQAASPQAPEKTTAPDLDNINSSRIIAYRFTGTPGVFNEIGRTNFKYGDNVPLVTLRVFDDFGVNPLIFQDVLVQFREGAAPGMADFNQDATSELYIYDEIYDLSALPNITRKAKGPGICPGGIPCGIGMVGHSHFENRPYWEASLDLEDTYSLVESNGGTIALTVAADVTNSNGLELLAGNTVYDINFGASWEMIPRMAPPINGQTPRDGLTGVASVLGVSPDVMGPNNQLDIIVTNGNAFGQDNRRVYVWNPNGQIAHSTVSLNRPNGQIINPIKRPVDNLRLRMTGAPFIGNIQGDRTPEIGFTVTYGLWMFEYKRASNELVPLSTFGSNGLLETTDESGYTKLTMFDFDQDLIQEIVYRDEDFLRILGPDGSNKVPMIVAKSNTAGEGAIVADLDKNGQAEIVYTEWDRNQFGRPEFYSPSRLTVLKSSGTPWAPARSVWNQYGYFNVNVGGDLSIPRQQLNHAGYARDIFPDFPQNNPADHCVDPFDQPLNNFLVQATFFSAQGCPVGIPLVDLAILKAVANRVCDPGKLSLTFNIENKSALLKVLNDTKFSFYFNGQTSPFSERTLGQLTGDLDFELAFTDGEIQINYIFEGLTIPAGDVEIIIMGNYSGNITYDGALNPVFDTEKFEYPECVYQNNITQDPVKVLNTPTFTITNSEPEYCEGADLAPGVPLINLLVNEEFTDVIAEEDLADFFAAIGLEIRWEYGLGASPAAVSNWIPITSATAEFEIGPTGLTLTANGLAPGIYQIRAVRDCGVETYINTQIEVFDIPENISFTGFNISCNIENDGSIEPDSGSIPSFPVWYELYLNGAIIDNNDSGIFSNLSDGEYEIRYYNKKAFELNPQLVCDGVGLATIIRPSIVEGSEIPSPPNCELPNGSVEISATGGVGEYRVEVTGPDGFAESKPFASGETSIEFIGLASGDYSYTVFDANDCPSQVYPFTIVSSELPEFGISAASVLEICEDDTAIIIAEMIDGGVPLAVPLYQFYFDQALTLPVSSAAGVTYTDNGSGQLSISGLEGRTAVYEYWVGIIGDNTCDVPPLKVEVTVHPLPEAVFTGVDALCHDGLGTVLIAGGNDDYRYTVSGPESHTALTEVELETLELLQGTYTVTITDISSVLNCEVPGFGFTISSPDPVTTSFDVTATTCELSNGTVEISADGGVGAYRIELAGPNGFSESVSFAAGATSIEFSDLAPGDYSYTVFDANGCPITDNFQIAFSELPEFGISAASVLEICETDTAIIIAEMIDGGVPLAIPVYQFYFDQALTLPVSSAAGVTYTDNGSGQLSISGLVGRTAVYEYWVGITGDNTCLVPPLRVEVTVYPLPEATFAGVDALCHDGLGSVLITDGKADYRYTVSGPESHTALTEVELETLELLQGTYTVTITDISSTLNCEVPGFEFTISSPDPVTTSFDVTATTCELPNGTVEISAEGGVGVYRIAIAGPNGFTESVAFAAGATSIEFSGLAPGDYSYTVFDANDCPSIEADFTVAPSDGPEFGIFPASVLEICEAETAIIIAEMIDGGVPLAVPVYQFYFDQALTLPVSSAAGVTYTDNGSGQLSISGLVGRNAVYEYWVGITGDNTCLVPPLKVEVTVHPLPEATFAGVDALCHDGLGSVLITDGNSDYRYTVSGPESHTALTEVELEALALLQGTYSVTITDISSVLNCEVPGFEFTISSPDPVTTSFDVTATTCELFNGTVEISAEGGVGVYRIEIAGPNGFTESTLFATGATSIEFTGLAPGDYSYTVFDANDCPSIEADFTVAPSDGPEFGISAASVLEICEVDTAIIIAEMIDEGVPLAIPVYQFYFDEALTQPVSSAGGVTYTDNGSGQLSISGLEGRDAVYEYWVGISGDNTCDVPPLKVEVTVHPLPEATFAGVDALCHDGLGSVLIADGNDDYRYTVSGPESHTALTEVELETLELLQGTYSVTITDISSTLNCEVPGFEFTISSPDPIIPTHAVTDTSCELDNGVALITATGGLGTYRIEIAGNNGFNESVPFAAGATSIEFTGLAPGDYSYTVFDANDCPSIEADFTVAPSDGPEFGISAASVLEICEDDTAIIIAEMIDEGVPLAVPVYQFYFDEALTLPVSSAGGVTYTDNGSGQLSISGLEGRDAVYEYWVGISGDNTCDVPPLKVEVTVHPLPEATFAGVDALCHDGLGSVLIADGNDDYRYTVSGPESHTALTEVELEALALLQGTYSVTITDISSVLNCEVPGFGFIISSPDPIIPTHAVTDTSCELDNGVALITATGGLGAYRIEIAGNNGFTESVPFAAGATSIEFTGLAPGDYSYTVFDANDCPSIEDNFTVAPSDGPEFGISAASVLEICEDDTAIIIAEMIDEGIPLAVPVYQFYFDEALTLPVSSAGGVTYTDNGSGQLSISGLEGRDAVYEYWVGISGDNTCDVPPLKVEVTVHPLPEAVFTGVDALCHDGLGSVLIGDGNDDYRYTVSGPESHTALTEDALEALALLQGTYSVTITDISSTLNCEVPGFGFTISSPDPIIPTHAVTDTSCELDNGVVLITATGGLGAYRIEIAGNNGFNESVPFAAGATSIEFTGLAPGDYSYTVFDANDCPSIEDNFTVAPSDGPEFGISAASVLEICEDDTAIIIAEMIDEGVPLAIPVYQFYFDEALTQPVSSAGGVTYTDNGSGQLSISGLEGRNAVYEYWVGISGDNTCDVPPLKVEVTVNPLPKATLLAEALLCHDDNFILFVNNPNPDYRYRFPNNEFAGVFDEQQLIGMALAGDFMGNLEYIIEIFTEGTGCFVSQTIHFEQPTPIIFIENEIIPASCAEDNGTISLSFSGGTPFPGNQYLLTLSGPDGYSNTMSQGDASGNYIFTSLASGSYSWTVKDENGCELSGLFEIEDVPGTPVELILEDIEVCAQDGAVVLLEPQVSNAQAPVLKYVWTLDGVAITDGFQSSNGFIHNLLSGGVLQVSNLTAGIVTDIIYDLEVTGTLLCTATDQLTLTVYPEITFSLDYASEICLESDRVNIEIRDLAGGKDDNYTVTLAGVDFAGNSINLTQSGTLFENVPAGEYSLTVSGDAGCSTVFEPIIISLPESEISLDFDLSNANCGLDNGSIQIDGITGGFGPEFIWEFYAEGNDPITDTPLFKEVWNNTPYTLTDLAEGNYFFRVFDRNGCFVDFPIEIETAPDPIFTIEGPVEVCEGDTNGNFVISATNTEPDAENLNVLWYLINSDGSRTELSNNATVGSATYTLLGVGTDSPALQINGLQPGIYNYELLVACTNVVLQTSIQIDPLPFAQIKVEPILCDGDDFVLTISEGNDDYRFDVVSGPAGFVALSELTEQELINVAATFVEGIYVVEVYNSNLRTCSIDFSLDFNKPEVLNLTVNIEDASCGLPDGSIRFEIGGGTPLAAGGYNVALLLDGNLLAVTPIISGGGTVYLFEGLLPSENYTWTITDLNGCLVEGGDEVPNDQGIEIEVSVDPLEVCADEEAIILPNIDAAGNAFTATWFKDAARTVQVQNGLDANDGLTYTVNSSTGELAISGFTNSEEVILTYFLRVTGAGICTPPLQELKLTVVPAITLELDYRNEICDPEEEITITVNASGGRGDFSYSIDGGSTWQVENTFTVTGAGEYVISVESAFGCEAEITATINLAEEPIDAVLIAIPTSCGADIGSIEIDQITGGFGDYTWEWQDENGNAIGVDNAGILEGLAMGSYILKVTDRAGCVFEFPIVVGTAPEPDFTAIDDVEICEEDIDPAVGITVNSQNQVPSASNLQVTWYKGPGLQELINEGSDPSQTGVVFTFINNVPQNRGLNIVGLSPGVYAYTMLVNCTQEEISFTITVNEAPDPVFDIIPIVCFGEESGKIIPVNPEADWEFSVDGSALMSASALEAMNFGVGTYTIEVLAANTCQWIGEVIVEGPDKEIGVDPVSTINPSCGENIGRITLKVSGGWPKYRVQLFEDQARTILIEEKTDVAEGRVSFSGLGSGNYYIRIIDAADCVFDWSTNTELEDGPTQILVDAPEVCEGEIIELTPEILQTNADPVYQWFFDGALTDAITDGMFNAGVLYTLDATGNLSIDGLTGTMELFVIVTGQGTCEGFVGNVNLTVLPGINFDLEVVEELCPEDGGMVRFVDVSGGNGNYEYSIDGINWQSSPEFLGVQSGDFEAAVRSGQCIALKKDSLNPAEPMALELERVEDAACGAEDGKIFFSILGGFLDTGDEYSIALLDEALNDANVGTLVDLGNGEYAFEGLPVGNYAIRVMDSNGCVQLLTDLKINTQLEEGETYLENYEFCESDFFALTVEEALFGLVNNSGAVPVSEWRFAGVVINPADMLSAGVYEAFQIYESNGCPVQDVTSITVTSTQASAPTVANEEYVICSGEEIAFSVLEAFLDTDFGPIDWIDGNGDPVDSQTVLISEAGIWTAVQVKAPVAADQCPEFRETNFEIKVEDPIDEKIAVTYTYCEFETISLDALEARLIQEGRLDASQQTKWEDQDGNEIPQGADVNFNNIYFAVQSDESSNCIKRKVVEVDFVITQQTINPLPPRSFEICETDAITLADLRAANTDIDQAWEWFDDKGIPVSQNETLQIGMVYQVIVGTSDGGNACSAVDSIEISILSGDCGDPTLEPLPILVLEDRVICEGDLLVFRPVIQNRRGRPLTIMYFIDSAATLLIETVQGWNVSYNVNGEVRIQGMVTQPTPYTIYGVLMDESNRPIYGPVPMKIIVDPLPEKPTIRVIGGRKTED</sequence>
<organism evidence="1 2">
    <name type="scientific">Rhodonellum ikkaensis</name>
    <dbReference type="NCBI Taxonomy" id="336829"/>
    <lineage>
        <taxon>Bacteria</taxon>
        <taxon>Pseudomonadati</taxon>
        <taxon>Bacteroidota</taxon>
        <taxon>Cytophagia</taxon>
        <taxon>Cytophagales</taxon>
        <taxon>Cytophagaceae</taxon>
        <taxon>Rhodonellum</taxon>
    </lineage>
</organism>
<dbReference type="InterPro" id="IPR028994">
    <property type="entry name" value="Integrin_alpha_N"/>
</dbReference>
<proteinExistence type="predicted"/>
<dbReference type="EMBL" id="FNQC01000005">
    <property type="protein sequence ID" value="SDZ06344.1"/>
    <property type="molecule type" value="Genomic_DNA"/>
</dbReference>
<keyword evidence="2" id="KW-1185">Reference proteome</keyword>
<comment type="caution">
    <text evidence="1">The sequence shown here is derived from an EMBL/GenBank/DDBJ whole genome shotgun (WGS) entry which is preliminary data.</text>
</comment>
<dbReference type="SUPFAM" id="SSF69318">
    <property type="entry name" value="Integrin alpha N-terminal domain"/>
    <property type="match status" value="1"/>
</dbReference>
<evidence type="ECO:0000313" key="1">
    <source>
        <dbReference type="EMBL" id="SDZ06344.1"/>
    </source>
</evidence>
<protein>
    <recommendedName>
        <fullName evidence="3">T9SS type B sorting domain-containing protein</fullName>
    </recommendedName>
</protein>
<evidence type="ECO:0008006" key="3">
    <source>
        <dbReference type="Google" id="ProtNLM"/>
    </source>
</evidence>
<dbReference type="Proteomes" id="UP000199663">
    <property type="component" value="Unassembled WGS sequence"/>
</dbReference>
<reference evidence="1 2" key="1">
    <citation type="submission" date="2016-10" db="EMBL/GenBank/DDBJ databases">
        <authorList>
            <person name="Varghese N."/>
            <person name="Submissions S."/>
        </authorList>
    </citation>
    <scope>NUCLEOTIDE SEQUENCE [LARGE SCALE GENOMIC DNA]</scope>
    <source>
        <strain evidence="1 2">DSM 17997</strain>
    </source>
</reference>
<accession>A0A1H3PYH0</accession>
<name>A0A1H3PYH0_9BACT</name>
<evidence type="ECO:0000313" key="2">
    <source>
        <dbReference type="Proteomes" id="UP000199663"/>
    </source>
</evidence>
<gene>
    <name evidence="1" type="ORF">SAMN05444412_105112</name>
</gene>
<dbReference type="RefSeq" id="WP_139189722.1">
    <property type="nucleotide sequence ID" value="NZ_FNQC01000005.1"/>
</dbReference>